<reference evidence="13" key="1">
    <citation type="submission" date="2022-12" db="EMBL/GenBank/DDBJ databases">
        <title>Paraconexibacter alkalitolerans sp. nov. and Baekduia alba sp. nov., isolated from soil and emended description of the genera Paraconexibacter (Chun et al., 2020) and Baekduia (An et al., 2020).</title>
        <authorList>
            <person name="Vieira S."/>
            <person name="Huber K.J."/>
            <person name="Geppert A."/>
            <person name="Wolf J."/>
            <person name="Neumann-Schaal M."/>
            <person name="Muesken M."/>
            <person name="Overmann J."/>
        </authorList>
    </citation>
    <scope>NUCLEOTIDE SEQUENCE</scope>
    <source>
        <strain evidence="13">AEG42_29</strain>
    </source>
</reference>
<evidence type="ECO:0000256" key="1">
    <source>
        <dbReference type="ARBA" id="ARBA00000085"/>
    </source>
</evidence>
<dbReference type="AlphaFoldDB" id="A0AAU7AZ48"/>
<evidence type="ECO:0000256" key="2">
    <source>
        <dbReference type="ARBA" id="ARBA00004236"/>
    </source>
</evidence>
<feature type="transmembrane region" description="Helical" evidence="11">
    <location>
        <begin position="12"/>
        <end position="33"/>
    </location>
</feature>
<dbReference type="GO" id="GO:0000155">
    <property type="term" value="F:phosphorelay sensor kinase activity"/>
    <property type="evidence" value="ECO:0007669"/>
    <property type="project" value="InterPro"/>
</dbReference>
<dbReference type="CDD" id="cd00082">
    <property type="entry name" value="HisKA"/>
    <property type="match status" value="1"/>
</dbReference>
<dbReference type="InterPro" id="IPR003594">
    <property type="entry name" value="HATPase_dom"/>
</dbReference>
<evidence type="ECO:0000256" key="6">
    <source>
        <dbReference type="ARBA" id="ARBA00022692"/>
    </source>
</evidence>
<name>A0AAU7AZ48_9ACTN</name>
<dbReference type="InterPro" id="IPR005467">
    <property type="entry name" value="His_kinase_dom"/>
</dbReference>
<dbReference type="PROSITE" id="PS50109">
    <property type="entry name" value="HIS_KIN"/>
    <property type="match status" value="1"/>
</dbReference>
<keyword evidence="6 11" id="KW-0812">Transmembrane</keyword>
<dbReference type="SMART" id="SM00387">
    <property type="entry name" value="HATPase_c"/>
    <property type="match status" value="1"/>
</dbReference>
<dbReference type="CDD" id="cd00075">
    <property type="entry name" value="HATPase"/>
    <property type="match status" value="1"/>
</dbReference>
<dbReference type="PANTHER" id="PTHR45436:SF5">
    <property type="entry name" value="SENSOR HISTIDINE KINASE TRCS"/>
    <property type="match status" value="1"/>
</dbReference>
<dbReference type="InterPro" id="IPR036890">
    <property type="entry name" value="HATPase_C_sf"/>
</dbReference>
<evidence type="ECO:0000259" key="12">
    <source>
        <dbReference type="PROSITE" id="PS50109"/>
    </source>
</evidence>
<evidence type="ECO:0000256" key="9">
    <source>
        <dbReference type="ARBA" id="ARBA00023012"/>
    </source>
</evidence>
<evidence type="ECO:0000313" key="13">
    <source>
        <dbReference type="EMBL" id="XAY07000.1"/>
    </source>
</evidence>
<evidence type="ECO:0000256" key="8">
    <source>
        <dbReference type="ARBA" id="ARBA00022989"/>
    </source>
</evidence>
<dbReference type="Pfam" id="PF02518">
    <property type="entry name" value="HATPase_c"/>
    <property type="match status" value="1"/>
</dbReference>
<organism evidence="13">
    <name type="scientific">Paraconexibacter sp. AEG42_29</name>
    <dbReference type="NCBI Taxonomy" id="2997339"/>
    <lineage>
        <taxon>Bacteria</taxon>
        <taxon>Bacillati</taxon>
        <taxon>Actinomycetota</taxon>
        <taxon>Thermoleophilia</taxon>
        <taxon>Solirubrobacterales</taxon>
        <taxon>Paraconexibacteraceae</taxon>
        <taxon>Paraconexibacter</taxon>
    </lineage>
</organism>
<dbReference type="Gene3D" id="1.10.287.130">
    <property type="match status" value="1"/>
</dbReference>
<dbReference type="GO" id="GO:0005886">
    <property type="term" value="C:plasma membrane"/>
    <property type="evidence" value="ECO:0007669"/>
    <property type="project" value="UniProtKB-SubCell"/>
</dbReference>
<dbReference type="PANTHER" id="PTHR45436">
    <property type="entry name" value="SENSOR HISTIDINE KINASE YKOH"/>
    <property type="match status" value="1"/>
</dbReference>
<dbReference type="SUPFAM" id="SSF47384">
    <property type="entry name" value="Homodimeric domain of signal transducing histidine kinase"/>
    <property type="match status" value="1"/>
</dbReference>
<evidence type="ECO:0000256" key="7">
    <source>
        <dbReference type="ARBA" id="ARBA00022777"/>
    </source>
</evidence>
<keyword evidence="8 11" id="KW-1133">Transmembrane helix</keyword>
<proteinExistence type="predicted"/>
<dbReference type="InterPro" id="IPR004358">
    <property type="entry name" value="Sig_transdc_His_kin-like_C"/>
</dbReference>
<keyword evidence="7" id="KW-0418">Kinase</keyword>
<gene>
    <name evidence="13" type="ORF">DSM112329_03878</name>
</gene>
<comment type="subcellular location">
    <subcellularLocation>
        <location evidence="2">Cell membrane</location>
    </subcellularLocation>
</comment>
<comment type="catalytic activity">
    <reaction evidence="1">
        <text>ATP + protein L-histidine = ADP + protein N-phospho-L-histidine.</text>
        <dbReference type="EC" id="2.7.13.3"/>
    </reaction>
</comment>
<evidence type="ECO:0000256" key="3">
    <source>
        <dbReference type="ARBA" id="ARBA00012438"/>
    </source>
</evidence>
<feature type="domain" description="Histidine kinase" evidence="12">
    <location>
        <begin position="213"/>
        <end position="427"/>
    </location>
</feature>
<dbReference type="InterPro" id="IPR050428">
    <property type="entry name" value="TCS_sensor_his_kinase"/>
</dbReference>
<evidence type="ECO:0000256" key="4">
    <source>
        <dbReference type="ARBA" id="ARBA00022553"/>
    </source>
</evidence>
<dbReference type="SMART" id="SM00388">
    <property type="entry name" value="HisKA"/>
    <property type="match status" value="1"/>
</dbReference>
<dbReference type="PRINTS" id="PR00344">
    <property type="entry name" value="BCTRLSENSOR"/>
</dbReference>
<dbReference type="RefSeq" id="WP_354698212.1">
    <property type="nucleotide sequence ID" value="NZ_CP114014.1"/>
</dbReference>
<dbReference type="EMBL" id="CP114014">
    <property type="protein sequence ID" value="XAY07000.1"/>
    <property type="molecule type" value="Genomic_DNA"/>
</dbReference>
<protein>
    <recommendedName>
        <fullName evidence="3">histidine kinase</fullName>
        <ecNumber evidence="3">2.7.13.3</ecNumber>
    </recommendedName>
</protein>
<dbReference type="SUPFAM" id="SSF55874">
    <property type="entry name" value="ATPase domain of HSP90 chaperone/DNA topoisomerase II/histidine kinase"/>
    <property type="match status" value="1"/>
</dbReference>
<evidence type="ECO:0000256" key="11">
    <source>
        <dbReference type="SAM" id="Phobius"/>
    </source>
</evidence>
<evidence type="ECO:0000256" key="10">
    <source>
        <dbReference type="ARBA" id="ARBA00023136"/>
    </source>
</evidence>
<sequence length="431" mass="45929">MNADELRRLRIRLTATSAFVTFVVLALLAAIAVRAETSQRHEETDRDVERTSLAADGYAYPQGEPSKLTIDRSPDGFFGPRPLTRTPVVVVLQSGQTSAGKPDALDAAAGKRAFAVADKTTAGKPEVYSDTSDGVEVRLAVSPIEGDDGLLAAVVAVRPVEAANRDIRDRTLLIAGFALVLWLLTVAVGWLLTGRAMAPVAAVARREEAFLADAAHELRTPVAVIRARAEQALREQGEDSPAGTALKAIEHAAERASGTIADMLELARLDAKRGRMEREPLRLDLLVEQLAEEYEERSQAAGAQLRVLATAEAVVEGDERLLARSVANLVENAIRYGAVGGEIDVSVLVEGEEAVVVVEDHGPGVAPAQRAAIFDRFHRASSVAGGSGLGLPIARLVVEAHDGSLELLDAVESRPGARFHLRVPLYRPTPA</sequence>
<feature type="transmembrane region" description="Helical" evidence="11">
    <location>
        <begin position="172"/>
        <end position="192"/>
    </location>
</feature>
<dbReference type="Gene3D" id="3.30.565.10">
    <property type="entry name" value="Histidine kinase-like ATPase, C-terminal domain"/>
    <property type="match status" value="1"/>
</dbReference>
<keyword evidence="10 11" id="KW-0472">Membrane</keyword>
<keyword evidence="5" id="KW-0808">Transferase</keyword>
<keyword evidence="9" id="KW-0902">Two-component regulatory system</keyword>
<accession>A0AAU7AZ48</accession>
<evidence type="ECO:0000256" key="5">
    <source>
        <dbReference type="ARBA" id="ARBA00022679"/>
    </source>
</evidence>
<dbReference type="KEGG" id="parq:DSM112329_03878"/>
<dbReference type="InterPro" id="IPR003661">
    <property type="entry name" value="HisK_dim/P_dom"/>
</dbReference>
<dbReference type="Pfam" id="PF00512">
    <property type="entry name" value="HisKA"/>
    <property type="match status" value="1"/>
</dbReference>
<dbReference type="EC" id="2.7.13.3" evidence="3"/>
<dbReference type="InterPro" id="IPR036097">
    <property type="entry name" value="HisK_dim/P_sf"/>
</dbReference>
<keyword evidence="4" id="KW-0597">Phosphoprotein</keyword>